<dbReference type="Gene3D" id="3.40.1000.10">
    <property type="entry name" value="Mog1/PsbP, alpha/beta/alpha sandwich"/>
    <property type="match status" value="1"/>
</dbReference>
<feature type="non-terminal residue" evidence="1">
    <location>
        <position position="1"/>
    </location>
</feature>
<accession>X1EHI6</accession>
<evidence type="ECO:0008006" key="2">
    <source>
        <dbReference type="Google" id="ProtNLM"/>
    </source>
</evidence>
<dbReference type="EMBL" id="BARU01011736">
    <property type="protein sequence ID" value="GAH32796.1"/>
    <property type="molecule type" value="Genomic_DNA"/>
</dbReference>
<gene>
    <name evidence="1" type="ORF">S03H2_21930</name>
</gene>
<organism evidence="1">
    <name type="scientific">marine sediment metagenome</name>
    <dbReference type="NCBI Taxonomy" id="412755"/>
    <lineage>
        <taxon>unclassified sequences</taxon>
        <taxon>metagenomes</taxon>
        <taxon>ecological metagenomes</taxon>
    </lineage>
</organism>
<reference evidence="1" key="1">
    <citation type="journal article" date="2014" name="Front. Microbiol.">
        <title>High frequency of phylogenetically diverse reductive dehalogenase-homologous genes in deep subseafloor sedimentary metagenomes.</title>
        <authorList>
            <person name="Kawai M."/>
            <person name="Futagami T."/>
            <person name="Toyoda A."/>
            <person name="Takaki Y."/>
            <person name="Nishi S."/>
            <person name="Hori S."/>
            <person name="Arai W."/>
            <person name="Tsubouchi T."/>
            <person name="Morono Y."/>
            <person name="Uchiyama I."/>
            <person name="Ito T."/>
            <person name="Fujiyama A."/>
            <person name="Inagaki F."/>
            <person name="Takami H."/>
        </authorList>
    </citation>
    <scope>NUCLEOTIDE SEQUENCE</scope>
    <source>
        <strain evidence="1">Expedition CK06-06</strain>
    </source>
</reference>
<dbReference type="AlphaFoldDB" id="X1EHI6"/>
<protein>
    <recommendedName>
        <fullName evidence="2">DUF4367 domain-containing protein</fullName>
    </recommendedName>
</protein>
<proteinExistence type="predicted"/>
<evidence type="ECO:0000313" key="1">
    <source>
        <dbReference type="EMBL" id="GAH32796.1"/>
    </source>
</evidence>
<comment type="caution">
    <text evidence="1">The sequence shown here is derived from an EMBL/GenBank/DDBJ whole genome shotgun (WGS) entry which is preliminary data.</text>
</comment>
<name>X1EHI6_9ZZZZ</name>
<sequence length="154" mass="17584">WQPATSIMEELLEETKRELKAIDPTAELENIGILFFGGKETSEGYYPTVSIATDLRSAGYWTLDEVDEANSRYAKENTPGYKELSLTKVIVDGREASILDSEDNEPGYGRWRYIQLTTVKGDFVWLVTCGSEYQDFNDYEDTFNSIVRSLRILN</sequence>